<organismHost>
    <name type="scientific">Capra hircus</name>
    <name type="common">Goat</name>
    <dbReference type="NCBI Taxonomy" id="9925"/>
</organismHost>
<reference evidence="1 2" key="1">
    <citation type="submission" date="2013-06" db="EMBL/GenBank/DDBJ databases">
        <title>Complete genome of orf virus NA1/11 and comparative genomic with other parapoxvirus.</title>
        <authorList>
            <person name="Li W."/>
            <person name="Hao W."/>
            <person name="Ning Z."/>
            <person name="Chi X."/>
            <person name="Tong C."/>
            <person name="Gao F."/>
            <person name="Song D."/>
            <person name="Li M."/>
            <person name="Luo S."/>
        </authorList>
    </citation>
    <scope>NUCLEOTIDE SEQUENCE [LARGE SCALE GENOMIC DNA]</scope>
    <source>
        <strain evidence="1">NA1/11</strain>
    </source>
</reference>
<organism evidence="1 2">
    <name type="scientific">Orf virus</name>
    <name type="common">ORFV</name>
    <dbReference type="NCBI Taxonomy" id="10258"/>
    <lineage>
        <taxon>Viruses</taxon>
        <taxon>Varidnaviria</taxon>
        <taxon>Bamfordvirae</taxon>
        <taxon>Nucleocytoviricota</taxon>
        <taxon>Pokkesviricetes</taxon>
        <taxon>Chitovirales</taxon>
        <taxon>Poxviridae</taxon>
        <taxon>Chordopoxvirinae</taxon>
        <taxon>Parapoxvirus</taxon>
        <taxon>Parapoxvirus orf</taxon>
    </lineage>
</organism>
<proteinExistence type="predicted"/>
<name>A0A0F6N1L2_ORFV</name>
<sequence>MTPTSRESLLTTLLVEYLVRARRPSPALVRALLAAGARAAGPDAAGRLPLAALLRAALRRGGPLDTRLPLLLARRGAAASARARARGGVWRSAAGMLLAAGPLWRRLAAALAAAGRAAG</sequence>
<protein>
    <submittedName>
        <fullName evidence="1">NF-kappaB-p65 acetylation inhibitor</fullName>
    </submittedName>
</protein>
<organismHost>
    <name type="scientific">Ovis aries</name>
    <name type="common">Sheep</name>
    <dbReference type="NCBI Taxonomy" id="9940"/>
</organismHost>
<organismHost>
    <name type="scientific">Homo sapiens</name>
    <name type="common">Human</name>
    <dbReference type="NCBI Taxonomy" id="9606"/>
</organismHost>
<evidence type="ECO:0000313" key="1">
    <source>
        <dbReference type="EMBL" id="AHZ33701.1"/>
    </source>
</evidence>
<dbReference type="EMBL" id="KF234407">
    <property type="protein sequence ID" value="AHZ33701.1"/>
    <property type="molecule type" value="Genomic_DNA"/>
</dbReference>
<accession>A0A0F6N1L2</accession>
<dbReference type="Proteomes" id="UP000150883">
    <property type="component" value="Segment"/>
</dbReference>
<evidence type="ECO:0000313" key="2">
    <source>
        <dbReference type="Proteomes" id="UP000150883"/>
    </source>
</evidence>